<gene>
    <name evidence="4" type="ORF">HannXRQ_Chr11g0324471</name>
    <name evidence="3" type="ORF">HanXRQr2_Chr11g0469981</name>
</gene>
<evidence type="ECO:0000256" key="2">
    <source>
        <dbReference type="SAM" id="Phobius"/>
    </source>
</evidence>
<dbReference type="Gramene" id="mRNA:HanXRQr2_Chr11g0469981">
    <property type="protein sequence ID" value="mRNA:HanXRQr2_Chr11g0469981"/>
    <property type="gene ID" value="HanXRQr2_Chr11g0469981"/>
</dbReference>
<protein>
    <submittedName>
        <fullName evidence="4">Uncharacterized protein</fullName>
    </submittedName>
</protein>
<dbReference type="Proteomes" id="UP000215914">
    <property type="component" value="Chromosome 11"/>
</dbReference>
<reference evidence="3 5" key="1">
    <citation type="journal article" date="2017" name="Nature">
        <title>The sunflower genome provides insights into oil metabolism, flowering and Asterid evolution.</title>
        <authorList>
            <person name="Badouin H."/>
            <person name="Gouzy J."/>
            <person name="Grassa C.J."/>
            <person name="Murat F."/>
            <person name="Staton S.E."/>
            <person name="Cottret L."/>
            <person name="Lelandais-Briere C."/>
            <person name="Owens G.L."/>
            <person name="Carrere S."/>
            <person name="Mayjonade B."/>
            <person name="Legrand L."/>
            <person name="Gill N."/>
            <person name="Kane N.C."/>
            <person name="Bowers J.E."/>
            <person name="Hubner S."/>
            <person name="Bellec A."/>
            <person name="Berard A."/>
            <person name="Berges H."/>
            <person name="Blanchet N."/>
            <person name="Boniface M.C."/>
            <person name="Brunel D."/>
            <person name="Catrice O."/>
            <person name="Chaidir N."/>
            <person name="Claudel C."/>
            <person name="Donnadieu C."/>
            <person name="Faraut T."/>
            <person name="Fievet G."/>
            <person name="Helmstetter N."/>
            <person name="King M."/>
            <person name="Knapp S.J."/>
            <person name="Lai Z."/>
            <person name="Le Paslier M.C."/>
            <person name="Lippi Y."/>
            <person name="Lorenzon L."/>
            <person name="Mandel J.R."/>
            <person name="Marage G."/>
            <person name="Marchand G."/>
            <person name="Marquand E."/>
            <person name="Bret-Mestries E."/>
            <person name="Morien E."/>
            <person name="Nambeesan S."/>
            <person name="Nguyen T."/>
            <person name="Pegot-Espagnet P."/>
            <person name="Pouilly N."/>
            <person name="Raftis F."/>
            <person name="Sallet E."/>
            <person name="Schiex T."/>
            <person name="Thomas J."/>
            <person name="Vandecasteele C."/>
            <person name="Vares D."/>
            <person name="Vear F."/>
            <person name="Vautrin S."/>
            <person name="Crespi M."/>
            <person name="Mangin B."/>
            <person name="Burke J.M."/>
            <person name="Salse J."/>
            <person name="Munos S."/>
            <person name="Vincourt P."/>
            <person name="Rieseberg L.H."/>
            <person name="Langlade N.B."/>
        </authorList>
    </citation>
    <scope>NUCLEOTIDE SEQUENCE [LARGE SCALE GENOMIC DNA]</scope>
    <source>
        <strain evidence="5">cv. SF193</strain>
        <tissue evidence="3">Leaves</tissue>
    </source>
</reference>
<dbReference type="AlphaFoldDB" id="A0A251T821"/>
<evidence type="ECO:0000313" key="3">
    <source>
        <dbReference type="EMBL" id="KAF5780265.1"/>
    </source>
</evidence>
<evidence type="ECO:0000256" key="1">
    <source>
        <dbReference type="SAM" id="MobiDB-lite"/>
    </source>
</evidence>
<dbReference type="InParanoid" id="A0A251T821"/>
<reference evidence="4" key="2">
    <citation type="submission" date="2017-02" db="EMBL/GenBank/DDBJ databases">
        <title>Sunflower complete genome.</title>
        <authorList>
            <person name="Langlade N."/>
            <person name="Munos S."/>
        </authorList>
    </citation>
    <scope>NUCLEOTIDE SEQUENCE [LARGE SCALE GENOMIC DNA]</scope>
    <source>
        <tissue evidence="4">Leaves</tissue>
    </source>
</reference>
<evidence type="ECO:0000313" key="5">
    <source>
        <dbReference type="Proteomes" id="UP000215914"/>
    </source>
</evidence>
<dbReference type="EMBL" id="CM007900">
    <property type="protein sequence ID" value="OTG06909.1"/>
    <property type="molecule type" value="Genomic_DNA"/>
</dbReference>
<feature type="compositionally biased region" description="Basic and acidic residues" evidence="1">
    <location>
        <begin position="63"/>
        <end position="73"/>
    </location>
</feature>
<evidence type="ECO:0000313" key="4">
    <source>
        <dbReference type="EMBL" id="OTG06909.1"/>
    </source>
</evidence>
<keyword evidence="2" id="KW-1133">Transmembrane helix</keyword>
<name>A0A251T821_HELAN</name>
<keyword evidence="5" id="KW-1185">Reference proteome</keyword>
<sequence length="150" mass="17546">MNDTPFQFSLPSYTSDVQKFLCFYFSFLIYYRSFVYPLWLILSRFYYRSSYVCTDDESNSDSSRSESGTRPREVYLQSWRQDPPRPPDGRLKYTGGDTRDISIFVIVKMVVVHHMLYKTVTQSNACSSKIGVTFDQRNFKVTGFGALLIR</sequence>
<reference evidence="3" key="3">
    <citation type="submission" date="2020-06" db="EMBL/GenBank/DDBJ databases">
        <title>Helianthus annuus Genome sequencing and assembly Release 2.</title>
        <authorList>
            <person name="Gouzy J."/>
            <person name="Langlade N."/>
            <person name="Munos S."/>
        </authorList>
    </citation>
    <scope>NUCLEOTIDE SEQUENCE</scope>
    <source>
        <tissue evidence="3">Leaves</tissue>
    </source>
</reference>
<keyword evidence="2" id="KW-0812">Transmembrane</keyword>
<organism evidence="4 5">
    <name type="scientific">Helianthus annuus</name>
    <name type="common">Common sunflower</name>
    <dbReference type="NCBI Taxonomy" id="4232"/>
    <lineage>
        <taxon>Eukaryota</taxon>
        <taxon>Viridiplantae</taxon>
        <taxon>Streptophyta</taxon>
        <taxon>Embryophyta</taxon>
        <taxon>Tracheophyta</taxon>
        <taxon>Spermatophyta</taxon>
        <taxon>Magnoliopsida</taxon>
        <taxon>eudicotyledons</taxon>
        <taxon>Gunneridae</taxon>
        <taxon>Pentapetalae</taxon>
        <taxon>asterids</taxon>
        <taxon>campanulids</taxon>
        <taxon>Asterales</taxon>
        <taxon>Asteraceae</taxon>
        <taxon>Asteroideae</taxon>
        <taxon>Heliantheae alliance</taxon>
        <taxon>Heliantheae</taxon>
        <taxon>Helianthus</taxon>
    </lineage>
</organism>
<feature type="region of interest" description="Disordered" evidence="1">
    <location>
        <begin position="54"/>
        <end position="92"/>
    </location>
</feature>
<keyword evidence="2" id="KW-0472">Membrane</keyword>
<dbReference type="EMBL" id="MNCJ02000326">
    <property type="protein sequence ID" value="KAF5780265.1"/>
    <property type="molecule type" value="Genomic_DNA"/>
</dbReference>
<feature type="transmembrane region" description="Helical" evidence="2">
    <location>
        <begin position="20"/>
        <end position="42"/>
    </location>
</feature>
<proteinExistence type="predicted"/>
<feature type="compositionally biased region" description="Basic and acidic residues" evidence="1">
    <location>
        <begin position="82"/>
        <end position="91"/>
    </location>
</feature>
<accession>A0A251T821</accession>